<dbReference type="GO" id="GO:0016075">
    <property type="term" value="P:rRNA catabolic process"/>
    <property type="evidence" value="ECO:0007669"/>
    <property type="project" value="TreeGrafter"/>
</dbReference>
<gene>
    <name evidence="3" type="ORF">BEWA_042650</name>
</gene>
<sequence>MEGVQGRDFNQIRPLNIKLSVSLSFSGSCIASLGNTKVKCLVNLPKPSNKKIFGDSGYMNLEIKSNSSVHSSKTLDILRTSILEVFERHIIFKDYPRQVIDAFLIIQNDDGGLLSASLMGLCLALIDCGIHVSDIISACSLVRISKQTYL</sequence>
<dbReference type="RefSeq" id="XP_004833679.1">
    <property type="nucleotide sequence ID" value="XM_004833622.1"/>
</dbReference>
<feature type="domain" description="Exoribonuclease phosphorolytic" evidence="2">
    <location>
        <begin position="11"/>
        <end position="130"/>
    </location>
</feature>
<dbReference type="OrthoDB" id="359332at2759"/>
<dbReference type="GO" id="GO:0005730">
    <property type="term" value="C:nucleolus"/>
    <property type="evidence" value="ECO:0007669"/>
    <property type="project" value="TreeGrafter"/>
</dbReference>
<dbReference type="InterPro" id="IPR020568">
    <property type="entry name" value="Ribosomal_Su5_D2-typ_SF"/>
</dbReference>
<evidence type="ECO:0000313" key="4">
    <source>
        <dbReference type="Proteomes" id="UP000031512"/>
    </source>
</evidence>
<organism evidence="3 4">
    <name type="scientific">Theileria equi strain WA</name>
    <dbReference type="NCBI Taxonomy" id="1537102"/>
    <lineage>
        <taxon>Eukaryota</taxon>
        <taxon>Sar</taxon>
        <taxon>Alveolata</taxon>
        <taxon>Apicomplexa</taxon>
        <taxon>Aconoidasida</taxon>
        <taxon>Piroplasmida</taxon>
        <taxon>Theileriidae</taxon>
        <taxon>Theileria</taxon>
    </lineage>
</organism>
<reference evidence="3 4" key="1">
    <citation type="journal article" date="2012" name="BMC Genomics">
        <title>Comparative genomic analysis and phylogenetic position of Theileria equi.</title>
        <authorList>
            <person name="Kappmeyer L.S."/>
            <person name="Thiagarajan M."/>
            <person name="Herndon D.R."/>
            <person name="Ramsay J.D."/>
            <person name="Caler E."/>
            <person name="Djikeng A."/>
            <person name="Gillespie J.J."/>
            <person name="Lau A.O."/>
            <person name="Roalson E.H."/>
            <person name="Silva J.C."/>
            <person name="Silva M.G."/>
            <person name="Suarez C.E."/>
            <person name="Ueti M.W."/>
            <person name="Nene V.M."/>
            <person name="Mealey R.H."/>
            <person name="Knowles D.P."/>
            <person name="Brayton K.A."/>
        </authorList>
    </citation>
    <scope>NUCLEOTIDE SEQUENCE [LARGE SCALE GENOMIC DNA]</scope>
    <source>
        <strain evidence="3 4">WA</strain>
    </source>
</reference>
<dbReference type="GeneID" id="15807675"/>
<dbReference type="Proteomes" id="UP000031512">
    <property type="component" value="Unassembled WGS sequence"/>
</dbReference>
<dbReference type="Pfam" id="PF01138">
    <property type="entry name" value="RNase_PH"/>
    <property type="match status" value="1"/>
</dbReference>
<keyword evidence="3" id="KW-0808">Transferase</keyword>
<dbReference type="GO" id="GO:0009022">
    <property type="term" value="F:tRNA nucleotidyltransferase activity"/>
    <property type="evidence" value="ECO:0007669"/>
    <property type="project" value="UniProtKB-EC"/>
</dbReference>
<dbReference type="GO" id="GO:0000176">
    <property type="term" value="C:nuclear exosome (RNase complex)"/>
    <property type="evidence" value="ECO:0007669"/>
    <property type="project" value="TreeGrafter"/>
</dbReference>
<protein>
    <submittedName>
        <fullName evidence="3">3' exoribonuclease domain 1 containing protein</fullName>
        <ecNumber evidence="3">2.7.7.56</ecNumber>
    </submittedName>
</protein>
<dbReference type="EC" id="2.7.7.56" evidence="3"/>
<keyword evidence="4" id="KW-1185">Reference proteome</keyword>
<evidence type="ECO:0000256" key="1">
    <source>
        <dbReference type="ARBA" id="ARBA00006678"/>
    </source>
</evidence>
<proteinExistence type="inferred from homology"/>
<dbReference type="GO" id="GO:0034475">
    <property type="term" value="P:U4 snRNA 3'-end processing"/>
    <property type="evidence" value="ECO:0007669"/>
    <property type="project" value="TreeGrafter"/>
</dbReference>
<dbReference type="AlphaFoldDB" id="L1LFM0"/>
<dbReference type="GO" id="GO:0071051">
    <property type="term" value="P:poly(A)-dependent snoRNA 3'-end processing"/>
    <property type="evidence" value="ECO:0007669"/>
    <property type="project" value="TreeGrafter"/>
</dbReference>
<keyword evidence="3" id="KW-0548">Nucleotidyltransferase</keyword>
<name>L1LFM0_THEEQ</name>
<dbReference type="GO" id="GO:0000177">
    <property type="term" value="C:cytoplasmic exosome (RNase complex)"/>
    <property type="evidence" value="ECO:0007669"/>
    <property type="project" value="TreeGrafter"/>
</dbReference>
<dbReference type="InterPro" id="IPR050080">
    <property type="entry name" value="RNase_PH"/>
</dbReference>
<dbReference type="GO" id="GO:0003723">
    <property type="term" value="F:RNA binding"/>
    <property type="evidence" value="ECO:0007669"/>
    <property type="project" value="TreeGrafter"/>
</dbReference>
<dbReference type="Gene3D" id="3.30.230.70">
    <property type="entry name" value="GHMP Kinase, N-terminal domain"/>
    <property type="match status" value="1"/>
</dbReference>
<evidence type="ECO:0000259" key="2">
    <source>
        <dbReference type="Pfam" id="PF01138"/>
    </source>
</evidence>
<dbReference type="VEuPathDB" id="PiroplasmaDB:BEWA_042650"/>
<dbReference type="PROSITE" id="PS51257">
    <property type="entry name" value="PROKAR_LIPOPROTEIN"/>
    <property type="match status" value="1"/>
</dbReference>
<dbReference type="SUPFAM" id="SSF54211">
    <property type="entry name" value="Ribosomal protein S5 domain 2-like"/>
    <property type="match status" value="1"/>
</dbReference>
<accession>L1LFM0</accession>
<dbReference type="EMBL" id="ACOU01000002">
    <property type="protein sequence ID" value="EKX74227.1"/>
    <property type="molecule type" value="Genomic_DNA"/>
</dbReference>
<comment type="similarity">
    <text evidence="1">Belongs to the RNase PH family.</text>
</comment>
<dbReference type="PANTHER" id="PTHR11953">
    <property type="entry name" value="EXOSOME COMPLEX COMPONENT"/>
    <property type="match status" value="1"/>
</dbReference>
<dbReference type="InterPro" id="IPR001247">
    <property type="entry name" value="ExoRNase_PH_dom1"/>
</dbReference>
<dbReference type="STRING" id="1537102.L1LFM0"/>
<dbReference type="KEGG" id="beq:BEWA_042650"/>
<comment type="caution">
    <text evidence="3">The sequence shown here is derived from an EMBL/GenBank/DDBJ whole genome shotgun (WGS) entry which is preliminary data.</text>
</comment>
<dbReference type="GO" id="GO:0071028">
    <property type="term" value="P:nuclear mRNA surveillance"/>
    <property type="evidence" value="ECO:0007669"/>
    <property type="project" value="TreeGrafter"/>
</dbReference>
<dbReference type="InterPro" id="IPR027408">
    <property type="entry name" value="PNPase/RNase_PH_dom_sf"/>
</dbReference>
<dbReference type="PANTHER" id="PTHR11953:SF0">
    <property type="entry name" value="EXOSOME COMPLEX COMPONENT RRP41"/>
    <property type="match status" value="1"/>
</dbReference>
<dbReference type="eggNOG" id="KOG1068">
    <property type="taxonomic scope" value="Eukaryota"/>
</dbReference>
<evidence type="ECO:0000313" key="3">
    <source>
        <dbReference type="EMBL" id="EKX74227.1"/>
    </source>
</evidence>